<dbReference type="EC" id="2.7.13.3" evidence="2"/>
<evidence type="ECO:0000259" key="8">
    <source>
        <dbReference type="PROSITE" id="PS50109"/>
    </source>
</evidence>
<dbReference type="PROSITE" id="PS50109">
    <property type="entry name" value="HIS_KIN"/>
    <property type="match status" value="1"/>
</dbReference>
<evidence type="ECO:0000256" key="5">
    <source>
        <dbReference type="ARBA" id="ARBA00022777"/>
    </source>
</evidence>
<keyword evidence="4" id="KW-0808">Transferase</keyword>
<evidence type="ECO:0000256" key="2">
    <source>
        <dbReference type="ARBA" id="ARBA00012438"/>
    </source>
</evidence>
<dbReference type="FunFam" id="3.30.565.10:FF:000006">
    <property type="entry name" value="Sensor histidine kinase WalK"/>
    <property type="match status" value="1"/>
</dbReference>
<reference evidence="11" key="1">
    <citation type="journal article" date="2020" name="mSystems">
        <title>Genome- and Community-Level Interaction Insights into Carbon Utilization and Element Cycling Functions of Hydrothermarchaeota in Hydrothermal Sediment.</title>
        <authorList>
            <person name="Zhou Z."/>
            <person name="Liu Y."/>
            <person name="Xu W."/>
            <person name="Pan J."/>
            <person name="Luo Z.H."/>
            <person name="Li M."/>
        </authorList>
    </citation>
    <scope>NUCLEOTIDE SEQUENCE [LARGE SCALE GENOMIC DNA]</scope>
    <source>
        <strain evidence="11">SpSt-573</strain>
    </source>
</reference>
<dbReference type="Pfam" id="PF13185">
    <property type="entry name" value="GAF_2"/>
    <property type="match status" value="1"/>
</dbReference>
<dbReference type="Gene3D" id="3.30.565.10">
    <property type="entry name" value="Histidine kinase-like ATPase, C-terminal domain"/>
    <property type="match status" value="1"/>
</dbReference>
<dbReference type="Pfam" id="PF00512">
    <property type="entry name" value="HisKA"/>
    <property type="match status" value="1"/>
</dbReference>
<proteinExistence type="predicted"/>
<dbReference type="PANTHER" id="PTHR45569">
    <property type="entry name" value="SENSOR PROTEIN KDPD"/>
    <property type="match status" value="1"/>
</dbReference>
<evidence type="ECO:0000313" key="11">
    <source>
        <dbReference type="EMBL" id="HGS21279.1"/>
    </source>
</evidence>
<dbReference type="InterPro" id="IPR005467">
    <property type="entry name" value="His_kinase_dom"/>
</dbReference>
<evidence type="ECO:0000256" key="1">
    <source>
        <dbReference type="ARBA" id="ARBA00000085"/>
    </source>
</evidence>
<dbReference type="SUPFAM" id="SSF55785">
    <property type="entry name" value="PYP-like sensor domain (PAS domain)"/>
    <property type="match status" value="1"/>
</dbReference>
<dbReference type="InterPro" id="IPR052023">
    <property type="entry name" value="Histidine_kinase_KdpD"/>
</dbReference>
<evidence type="ECO:0000256" key="7">
    <source>
        <dbReference type="ARBA" id="ARBA00023136"/>
    </source>
</evidence>
<dbReference type="PANTHER" id="PTHR45569:SF1">
    <property type="entry name" value="SENSOR PROTEIN KDPD"/>
    <property type="match status" value="1"/>
</dbReference>
<dbReference type="CDD" id="cd00075">
    <property type="entry name" value="HATPase"/>
    <property type="match status" value="1"/>
</dbReference>
<dbReference type="InterPro" id="IPR004358">
    <property type="entry name" value="Sig_transdc_His_kin-like_C"/>
</dbReference>
<dbReference type="SUPFAM" id="SSF55874">
    <property type="entry name" value="ATPase domain of HSP90 chaperone/DNA topoisomerase II/histidine kinase"/>
    <property type="match status" value="1"/>
</dbReference>
<dbReference type="InterPro" id="IPR013655">
    <property type="entry name" value="PAS_fold_3"/>
</dbReference>
<evidence type="ECO:0000259" key="10">
    <source>
        <dbReference type="PROSITE" id="PS50113"/>
    </source>
</evidence>
<comment type="caution">
    <text evidence="11">The sequence shown here is derived from an EMBL/GenBank/DDBJ whole genome shotgun (WGS) entry which is preliminary data.</text>
</comment>
<dbReference type="InterPro" id="IPR029016">
    <property type="entry name" value="GAF-like_dom_sf"/>
</dbReference>
<dbReference type="SMART" id="SM00086">
    <property type="entry name" value="PAC"/>
    <property type="match status" value="1"/>
</dbReference>
<accession>A0A7C4KIU6</accession>
<dbReference type="NCBIfam" id="TIGR00229">
    <property type="entry name" value="sensory_box"/>
    <property type="match status" value="1"/>
</dbReference>
<gene>
    <name evidence="11" type="ORF">ENT37_05350</name>
</gene>
<feature type="domain" description="PAC" evidence="10">
    <location>
        <begin position="103"/>
        <end position="155"/>
    </location>
</feature>
<evidence type="ECO:0000259" key="9">
    <source>
        <dbReference type="PROSITE" id="PS50112"/>
    </source>
</evidence>
<evidence type="ECO:0000256" key="4">
    <source>
        <dbReference type="ARBA" id="ARBA00022679"/>
    </source>
</evidence>
<dbReference type="SMART" id="SM00388">
    <property type="entry name" value="HisKA"/>
    <property type="match status" value="1"/>
</dbReference>
<keyword evidence="3" id="KW-0597">Phosphoprotein</keyword>
<dbReference type="PRINTS" id="PR00344">
    <property type="entry name" value="BCTRLSENSOR"/>
</dbReference>
<feature type="domain" description="Histidine kinase" evidence="8">
    <location>
        <begin position="358"/>
        <end position="575"/>
    </location>
</feature>
<dbReference type="InterPro" id="IPR003018">
    <property type="entry name" value="GAF"/>
</dbReference>
<dbReference type="Pfam" id="PF08447">
    <property type="entry name" value="PAS_3"/>
    <property type="match status" value="1"/>
</dbReference>
<dbReference type="InterPro" id="IPR036890">
    <property type="entry name" value="HATPase_C_sf"/>
</dbReference>
<dbReference type="CDD" id="cd00082">
    <property type="entry name" value="HisKA"/>
    <property type="match status" value="1"/>
</dbReference>
<dbReference type="GO" id="GO:0005886">
    <property type="term" value="C:plasma membrane"/>
    <property type="evidence" value="ECO:0007669"/>
    <property type="project" value="TreeGrafter"/>
</dbReference>
<dbReference type="Gene3D" id="1.10.287.130">
    <property type="match status" value="1"/>
</dbReference>
<dbReference type="InterPro" id="IPR036097">
    <property type="entry name" value="HisK_dim/P_sf"/>
</dbReference>
<dbReference type="Pfam" id="PF02518">
    <property type="entry name" value="HATPase_c"/>
    <property type="match status" value="1"/>
</dbReference>
<comment type="catalytic activity">
    <reaction evidence="1">
        <text>ATP + protein L-histidine = ADP + protein N-phospho-L-histidine.</text>
        <dbReference type="EC" id="2.7.13.3"/>
    </reaction>
</comment>
<dbReference type="EMBL" id="DSYK01000275">
    <property type="protein sequence ID" value="HGS21279.1"/>
    <property type="molecule type" value="Genomic_DNA"/>
</dbReference>
<feature type="domain" description="PAS" evidence="9">
    <location>
        <begin position="29"/>
        <end position="106"/>
    </location>
</feature>
<dbReference type="AlphaFoldDB" id="A0A7C4KIU6"/>
<dbReference type="InterPro" id="IPR000700">
    <property type="entry name" value="PAS-assoc_C"/>
</dbReference>
<dbReference type="Gene3D" id="3.30.450.20">
    <property type="entry name" value="PAS domain"/>
    <property type="match status" value="1"/>
</dbReference>
<evidence type="ECO:0000256" key="6">
    <source>
        <dbReference type="ARBA" id="ARBA00023012"/>
    </source>
</evidence>
<dbReference type="PROSITE" id="PS50113">
    <property type="entry name" value="PAC"/>
    <property type="match status" value="1"/>
</dbReference>
<keyword evidence="5" id="KW-0418">Kinase</keyword>
<dbReference type="PROSITE" id="PS50112">
    <property type="entry name" value="PAS"/>
    <property type="match status" value="1"/>
</dbReference>
<name>A0A7C4KIU6_9CHLR</name>
<dbReference type="FunFam" id="1.10.287.130:FF:000001">
    <property type="entry name" value="Two-component sensor histidine kinase"/>
    <property type="match status" value="1"/>
</dbReference>
<dbReference type="SUPFAM" id="SSF47384">
    <property type="entry name" value="Homodimeric domain of signal transducing histidine kinase"/>
    <property type="match status" value="1"/>
</dbReference>
<dbReference type="InterPro" id="IPR001610">
    <property type="entry name" value="PAC"/>
</dbReference>
<dbReference type="InterPro" id="IPR003594">
    <property type="entry name" value="HATPase_dom"/>
</dbReference>
<evidence type="ECO:0000256" key="3">
    <source>
        <dbReference type="ARBA" id="ARBA00022553"/>
    </source>
</evidence>
<sequence length="586" mass="66309">MDFRNGSLSKMMEIETNGHRSNLEAFLEDHPYLQEAMQNIKQVVWVLDLSTERILYVSPAFESVWGRSCESFYLDPLTLIQSVHPEDRVMVMSATLDDFHKTLDQSYRIFRPDGSLRWISTHSFLIREVPSDHAYQICIAEDITDQNRVNQTLRKALDRSREQFNLSRRMSLARKPEVVLRTLMSASELRDADQAFVLFFDSPKGGLSREMDLIASWPPSSYPVNARTNDLVSEVKLNEMTLLEVIGSADLFHPSRPVIFTDLLRDQRLSPEMRDFLLEGQIHTMAIFPLVASGNWLGCLLVLFSEEKHFESVELRHIKVLVDQAAITLYNLQLLETEAESRQEAERANEIKTRFLAMISHELRTPLTSIIGFTSTILAKDVAWEPDEQLDFIRTIQQEADRLQELIDHLLDLSRLEAGMLPIVLASTSLDDVLNDALPQLQTLTNRHTLTVHLPPNLPPVYVDTKRIVQVLVNLVRNAATYSPEGSEIDISANLRRGSIQVNVNDQGPGIPTLERKRVFQAFRRGLSEEGSSRKGAGLGLAICKGLVEAHGGRIWIKKKTTSGTTISFTLPLAPLPLPETIPGER</sequence>
<dbReference type="SUPFAM" id="SSF55781">
    <property type="entry name" value="GAF domain-like"/>
    <property type="match status" value="1"/>
</dbReference>
<protein>
    <recommendedName>
        <fullName evidence="2">histidine kinase</fullName>
        <ecNumber evidence="2">2.7.13.3</ecNumber>
    </recommendedName>
</protein>
<dbReference type="GO" id="GO:0000155">
    <property type="term" value="F:phosphorelay sensor kinase activity"/>
    <property type="evidence" value="ECO:0007669"/>
    <property type="project" value="InterPro"/>
</dbReference>
<keyword evidence="7" id="KW-0472">Membrane</keyword>
<dbReference type="InterPro" id="IPR035965">
    <property type="entry name" value="PAS-like_dom_sf"/>
</dbReference>
<dbReference type="InterPro" id="IPR003661">
    <property type="entry name" value="HisK_dim/P_dom"/>
</dbReference>
<keyword evidence="6" id="KW-0902">Two-component regulatory system</keyword>
<dbReference type="CDD" id="cd00130">
    <property type="entry name" value="PAS"/>
    <property type="match status" value="1"/>
</dbReference>
<dbReference type="SMART" id="SM00387">
    <property type="entry name" value="HATPase_c"/>
    <property type="match status" value="1"/>
</dbReference>
<organism evidence="11">
    <name type="scientific">Anaerolinea thermolimosa</name>
    <dbReference type="NCBI Taxonomy" id="229919"/>
    <lineage>
        <taxon>Bacteria</taxon>
        <taxon>Bacillati</taxon>
        <taxon>Chloroflexota</taxon>
        <taxon>Anaerolineae</taxon>
        <taxon>Anaerolineales</taxon>
        <taxon>Anaerolineaceae</taxon>
        <taxon>Anaerolinea</taxon>
    </lineage>
</organism>
<dbReference type="InterPro" id="IPR000014">
    <property type="entry name" value="PAS"/>
</dbReference>
<dbReference type="Gene3D" id="3.30.450.40">
    <property type="match status" value="1"/>
</dbReference>